<dbReference type="GO" id="GO:0009425">
    <property type="term" value="C:bacterial-type flagellum basal body"/>
    <property type="evidence" value="ECO:0007669"/>
    <property type="project" value="InterPro"/>
</dbReference>
<proteinExistence type="inferred from homology"/>
<accession>A0A7Y9RYF8</accession>
<dbReference type="Pfam" id="PF01052">
    <property type="entry name" value="FliMN_C"/>
    <property type="match status" value="1"/>
</dbReference>
<evidence type="ECO:0000256" key="1">
    <source>
        <dbReference type="ARBA" id="ARBA00004413"/>
    </source>
</evidence>
<dbReference type="SUPFAM" id="SSF101801">
    <property type="entry name" value="Surface presentation of antigens (SPOA)"/>
    <property type="match status" value="1"/>
</dbReference>
<comment type="subcellular location">
    <subcellularLocation>
        <location evidence="1">Cell membrane</location>
        <topology evidence="1">Peripheral membrane protein</topology>
        <orientation evidence="1">Cytoplasmic side</orientation>
    </subcellularLocation>
</comment>
<evidence type="ECO:0000256" key="2">
    <source>
        <dbReference type="ARBA" id="ARBA00009226"/>
    </source>
</evidence>
<dbReference type="InterPro" id="IPR036429">
    <property type="entry name" value="SpoA-like_sf"/>
</dbReference>
<dbReference type="PRINTS" id="PR00956">
    <property type="entry name" value="FLGMOTORFLIN"/>
</dbReference>
<sequence>MSDATDPTAGPGLDPALALATEAATAAAAVLPAAEPLAAVGAQPGTEHVTAAFAGAAIATVEGTLSGGAGRVAVLVGADLVEALASSPLGGLDLAAATQPALDAAAAALGGSATAAQQVDLSLVLADLGAPFTAVPLVGSGIAAALLVTDTLLPGAPAADVPVVAAGVPVVDATGAEVAAGRPVVDATAAQVAAGQPVVDAAAPVTAGQPVAPAAAYAPPVAQPAAQPVAPQPAMAGVGGYAGNAPVQAVHHAPGSGGGLVPRRGIEMLHGVDMEVTVELGRTRMTVRDLLALAPGAVLELDRAAGSPADLLVNGRLIARGEVVVVDEDFGLRITEILDDSVGG</sequence>
<evidence type="ECO:0000256" key="4">
    <source>
        <dbReference type="ARBA" id="ARBA00022500"/>
    </source>
</evidence>
<reference evidence="8 9" key="1">
    <citation type="submission" date="2020-07" db="EMBL/GenBank/DDBJ databases">
        <title>Sequencing the genomes of 1000 actinobacteria strains.</title>
        <authorList>
            <person name="Klenk H.-P."/>
        </authorList>
    </citation>
    <scope>NUCLEOTIDE SEQUENCE [LARGE SCALE GENOMIC DNA]</scope>
    <source>
        <strain evidence="8 9">DSM 24552</strain>
    </source>
</reference>
<dbReference type="InterPro" id="IPR001543">
    <property type="entry name" value="FliN-like_C"/>
</dbReference>
<keyword evidence="5" id="KW-0283">Flagellar rotation</keyword>
<dbReference type="GO" id="GO:0006935">
    <property type="term" value="P:chemotaxis"/>
    <property type="evidence" value="ECO:0007669"/>
    <property type="project" value="UniProtKB-KW"/>
</dbReference>
<evidence type="ECO:0000313" key="8">
    <source>
        <dbReference type="EMBL" id="NYG57047.1"/>
    </source>
</evidence>
<dbReference type="AlphaFoldDB" id="A0A7Y9RYF8"/>
<dbReference type="Proteomes" id="UP000544110">
    <property type="component" value="Unassembled WGS sequence"/>
</dbReference>
<dbReference type="RefSeq" id="WP_218848858.1">
    <property type="nucleotide sequence ID" value="NZ_JACCAC010000001.1"/>
</dbReference>
<name>A0A7Y9RYF8_9ACTN</name>
<keyword evidence="3" id="KW-1003">Cell membrane</keyword>
<gene>
    <name evidence="8" type="ORF">BJ989_003351</name>
</gene>
<keyword evidence="9" id="KW-1185">Reference proteome</keyword>
<dbReference type="InterPro" id="IPR001172">
    <property type="entry name" value="FliN_T3SS_HrcQb"/>
</dbReference>
<dbReference type="GO" id="GO:0003774">
    <property type="term" value="F:cytoskeletal motor activity"/>
    <property type="evidence" value="ECO:0007669"/>
    <property type="project" value="InterPro"/>
</dbReference>
<evidence type="ECO:0000256" key="6">
    <source>
        <dbReference type="ARBA" id="ARBA00023136"/>
    </source>
</evidence>
<feature type="domain" description="Flagellar motor switch protein FliN-like C-terminal" evidence="7">
    <location>
        <begin position="268"/>
        <end position="338"/>
    </location>
</feature>
<evidence type="ECO:0000256" key="3">
    <source>
        <dbReference type="ARBA" id="ARBA00022475"/>
    </source>
</evidence>
<comment type="similarity">
    <text evidence="2">Belongs to the FliN/MopA/SpaO family.</text>
</comment>
<evidence type="ECO:0000313" key="9">
    <source>
        <dbReference type="Proteomes" id="UP000544110"/>
    </source>
</evidence>
<keyword evidence="8" id="KW-0282">Flagellum</keyword>
<keyword evidence="8" id="KW-0966">Cell projection</keyword>
<dbReference type="NCBIfam" id="TIGR02480">
    <property type="entry name" value="fliN"/>
    <property type="match status" value="1"/>
</dbReference>
<dbReference type="EMBL" id="JACCAC010000001">
    <property type="protein sequence ID" value="NYG57047.1"/>
    <property type="molecule type" value="Genomic_DNA"/>
</dbReference>
<dbReference type="InterPro" id="IPR051469">
    <property type="entry name" value="FliN/MopA/SpaO"/>
</dbReference>
<dbReference type="InterPro" id="IPR012826">
    <property type="entry name" value="FliN"/>
</dbReference>
<keyword evidence="6" id="KW-0472">Membrane</keyword>
<keyword evidence="4" id="KW-0145">Chemotaxis</keyword>
<dbReference type="PANTHER" id="PTHR43484">
    <property type="match status" value="1"/>
</dbReference>
<dbReference type="GO" id="GO:0071973">
    <property type="term" value="P:bacterial-type flagellum-dependent cell motility"/>
    <property type="evidence" value="ECO:0007669"/>
    <property type="project" value="InterPro"/>
</dbReference>
<protein>
    <submittedName>
        <fullName evidence="8">Flagellar motor switch protein FliN/FliY</fullName>
    </submittedName>
</protein>
<dbReference type="PANTHER" id="PTHR43484:SF1">
    <property type="entry name" value="FLAGELLAR MOTOR SWITCH PROTEIN FLIN"/>
    <property type="match status" value="1"/>
</dbReference>
<evidence type="ECO:0000259" key="7">
    <source>
        <dbReference type="Pfam" id="PF01052"/>
    </source>
</evidence>
<dbReference type="Gene3D" id="2.30.330.10">
    <property type="entry name" value="SpoA-like"/>
    <property type="match status" value="1"/>
</dbReference>
<evidence type="ECO:0000256" key="5">
    <source>
        <dbReference type="ARBA" id="ARBA00022779"/>
    </source>
</evidence>
<organism evidence="8 9">
    <name type="scientific">Nocardioides perillae</name>
    <dbReference type="NCBI Taxonomy" id="1119534"/>
    <lineage>
        <taxon>Bacteria</taxon>
        <taxon>Bacillati</taxon>
        <taxon>Actinomycetota</taxon>
        <taxon>Actinomycetes</taxon>
        <taxon>Propionibacteriales</taxon>
        <taxon>Nocardioidaceae</taxon>
        <taxon>Nocardioides</taxon>
    </lineage>
</organism>
<dbReference type="GO" id="GO:0005886">
    <property type="term" value="C:plasma membrane"/>
    <property type="evidence" value="ECO:0007669"/>
    <property type="project" value="UniProtKB-SubCell"/>
</dbReference>
<keyword evidence="8" id="KW-0969">Cilium</keyword>
<comment type="caution">
    <text evidence="8">The sequence shown here is derived from an EMBL/GenBank/DDBJ whole genome shotgun (WGS) entry which is preliminary data.</text>
</comment>